<keyword evidence="2 5" id="KW-0812">Transmembrane</keyword>
<feature type="transmembrane region" description="Helical" evidence="6">
    <location>
        <begin position="41"/>
        <end position="60"/>
    </location>
</feature>
<feature type="transmembrane region" description="Helical" evidence="6">
    <location>
        <begin position="66"/>
        <end position="90"/>
    </location>
</feature>
<evidence type="ECO:0000256" key="3">
    <source>
        <dbReference type="ARBA" id="ARBA00022989"/>
    </source>
</evidence>
<dbReference type="PROSITE" id="PS51225">
    <property type="entry name" value="MARVEL"/>
    <property type="match status" value="1"/>
</dbReference>
<dbReference type="GO" id="GO:0016020">
    <property type="term" value="C:membrane"/>
    <property type="evidence" value="ECO:0007669"/>
    <property type="project" value="UniProtKB-SubCell"/>
</dbReference>
<comment type="caution">
    <text evidence="8">The sequence shown here is derived from an EMBL/GenBank/DDBJ whole genome shotgun (WGS) entry which is preliminary data.</text>
</comment>
<evidence type="ECO:0000313" key="8">
    <source>
        <dbReference type="EMBL" id="KAG8036852.1"/>
    </source>
</evidence>
<sequence>MEQGFPGQHTTTTTTTSTSTFQQNLRLDLSYIRTFPGMLKIGRMVLDLLGFICVSVSSYVQSSRGAWFNTVAMMGFWCTGILLAFFIFHVIEKFHKIPWTTIELFFCAIMTPCYLLAASLAADSGRAIEGFRAAAFFGFCAMLCYGYDAWLKFKARRNGIPAQGQHESQKQVSTVTSPAY</sequence>
<gene>
    <name evidence="8" type="ORF">G9C98_004174</name>
</gene>
<evidence type="ECO:0000313" key="9">
    <source>
        <dbReference type="Proteomes" id="UP000729913"/>
    </source>
</evidence>
<dbReference type="PANTHER" id="PTHR22776">
    <property type="entry name" value="MARVEL-CONTAINING POTENTIAL LIPID RAFT-ASSOCIATED PROTEIN"/>
    <property type="match status" value="1"/>
</dbReference>
<evidence type="ECO:0000256" key="5">
    <source>
        <dbReference type="PROSITE-ProRule" id="PRU00581"/>
    </source>
</evidence>
<dbReference type="Proteomes" id="UP000729913">
    <property type="component" value="Unassembled WGS sequence"/>
</dbReference>
<feature type="domain" description="MARVEL" evidence="7">
    <location>
        <begin position="31"/>
        <end position="157"/>
    </location>
</feature>
<keyword evidence="4 5" id="KW-0472">Membrane</keyword>
<dbReference type="EMBL" id="JAAOIC020000048">
    <property type="protein sequence ID" value="KAG8036852.1"/>
    <property type="molecule type" value="Genomic_DNA"/>
</dbReference>
<evidence type="ECO:0000256" key="4">
    <source>
        <dbReference type="ARBA" id="ARBA00023136"/>
    </source>
</evidence>
<dbReference type="OrthoDB" id="10028364at2759"/>
<keyword evidence="3 6" id="KW-1133">Transmembrane helix</keyword>
<dbReference type="InterPro" id="IPR050578">
    <property type="entry name" value="MARVEL-CKLF_proteins"/>
</dbReference>
<dbReference type="AlphaFoldDB" id="A0A8J5QVB7"/>
<keyword evidence="9" id="KW-1185">Reference proteome</keyword>
<dbReference type="Pfam" id="PF01284">
    <property type="entry name" value="MARVEL"/>
    <property type="match status" value="1"/>
</dbReference>
<comment type="subcellular location">
    <subcellularLocation>
        <location evidence="1">Membrane</location>
        <topology evidence="1">Multi-pass membrane protein</topology>
    </subcellularLocation>
</comment>
<proteinExistence type="predicted"/>
<evidence type="ECO:0000259" key="7">
    <source>
        <dbReference type="PROSITE" id="PS51225"/>
    </source>
</evidence>
<dbReference type="PANTHER" id="PTHR22776:SF49">
    <property type="entry name" value="MARVEL DOMAIN-CONTAINING PROTEIN"/>
    <property type="match status" value="1"/>
</dbReference>
<evidence type="ECO:0000256" key="6">
    <source>
        <dbReference type="SAM" id="Phobius"/>
    </source>
</evidence>
<accession>A0A8J5QVB7</accession>
<evidence type="ECO:0000256" key="1">
    <source>
        <dbReference type="ARBA" id="ARBA00004141"/>
    </source>
</evidence>
<protein>
    <recommendedName>
        <fullName evidence="7">MARVEL domain-containing protein</fullName>
    </recommendedName>
</protein>
<organism evidence="8 9">
    <name type="scientific">Cotesia typhae</name>
    <dbReference type="NCBI Taxonomy" id="2053667"/>
    <lineage>
        <taxon>Eukaryota</taxon>
        <taxon>Metazoa</taxon>
        <taxon>Ecdysozoa</taxon>
        <taxon>Arthropoda</taxon>
        <taxon>Hexapoda</taxon>
        <taxon>Insecta</taxon>
        <taxon>Pterygota</taxon>
        <taxon>Neoptera</taxon>
        <taxon>Endopterygota</taxon>
        <taxon>Hymenoptera</taxon>
        <taxon>Apocrita</taxon>
        <taxon>Ichneumonoidea</taxon>
        <taxon>Braconidae</taxon>
        <taxon>Microgastrinae</taxon>
        <taxon>Cotesia</taxon>
    </lineage>
</organism>
<name>A0A8J5QVB7_9HYME</name>
<feature type="transmembrane region" description="Helical" evidence="6">
    <location>
        <begin position="133"/>
        <end position="151"/>
    </location>
</feature>
<dbReference type="InterPro" id="IPR008253">
    <property type="entry name" value="Marvel"/>
</dbReference>
<evidence type="ECO:0000256" key="2">
    <source>
        <dbReference type="ARBA" id="ARBA00022692"/>
    </source>
</evidence>
<reference evidence="8" key="2">
    <citation type="submission" date="2021-04" db="EMBL/GenBank/DDBJ databases">
        <title>Genome-wide patterns of bracovirus chromosomal integration into multiple host tissues during parasitism.</title>
        <authorList>
            <person name="Chebbi M.A.C."/>
        </authorList>
    </citation>
    <scope>NUCLEOTIDE SEQUENCE</scope>
    <source>
        <tissue evidence="8">Whole body</tissue>
    </source>
</reference>
<reference evidence="8" key="1">
    <citation type="submission" date="2020-03" db="EMBL/GenBank/DDBJ databases">
        <authorList>
            <person name="Chebbi M.A."/>
            <person name="Drezen J.M."/>
        </authorList>
    </citation>
    <scope>NUCLEOTIDE SEQUENCE</scope>
    <source>
        <tissue evidence="8">Whole body</tissue>
    </source>
</reference>
<feature type="transmembrane region" description="Helical" evidence="6">
    <location>
        <begin position="102"/>
        <end position="121"/>
    </location>
</feature>